<dbReference type="AlphaFoldDB" id="A0A917H7P7"/>
<sequence>MRIVGTKFESFQRIDGQAFQVKVNAVELAGQEVYKTEPYKIDEALSSSSEPDVFSYFWKENDVCYLVQFNSGEGREMDEIVTSLIREQSVDISRLKK</sequence>
<evidence type="ECO:0000313" key="1">
    <source>
        <dbReference type="EMBL" id="GGG70444.1"/>
    </source>
</evidence>
<dbReference type="Proteomes" id="UP000600247">
    <property type="component" value="Unassembled WGS sequence"/>
</dbReference>
<evidence type="ECO:0000313" key="2">
    <source>
        <dbReference type="Proteomes" id="UP000600247"/>
    </source>
</evidence>
<dbReference type="RefSeq" id="WP_188889709.1">
    <property type="nucleotide sequence ID" value="NZ_BMHY01000004.1"/>
</dbReference>
<accession>A0A917H7P7</accession>
<proteinExistence type="predicted"/>
<dbReference type="EMBL" id="BMHY01000004">
    <property type="protein sequence ID" value="GGG70444.1"/>
    <property type="molecule type" value="Genomic_DNA"/>
</dbReference>
<protein>
    <submittedName>
        <fullName evidence="1">Uncharacterized protein</fullName>
    </submittedName>
</protein>
<keyword evidence="2" id="KW-1185">Reference proteome</keyword>
<reference evidence="1 2" key="1">
    <citation type="journal article" date="2014" name="Int. J. Syst. Evol. Microbiol.">
        <title>Complete genome sequence of Corynebacterium casei LMG S-19264T (=DSM 44701T), isolated from a smear-ripened cheese.</title>
        <authorList>
            <consortium name="US DOE Joint Genome Institute (JGI-PGF)"/>
            <person name="Walter F."/>
            <person name="Albersmeier A."/>
            <person name="Kalinowski J."/>
            <person name="Ruckert C."/>
        </authorList>
    </citation>
    <scope>NUCLEOTIDE SEQUENCE [LARGE SCALE GENOMIC DNA]</scope>
    <source>
        <strain evidence="1 2">CGMCC 1.15286</strain>
    </source>
</reference>
<gene>
    <name evidence="1" type="ORF">GCM10010918_27230</name>
</gene>
<name>A0A917H7P7_9BACL</name>
<comment type="caution">
    <text evidence="1">The sequence shown here is derived from an EMBL/GenBank/DDBJ whole genome shotgun (WGS) entry which is preliminary data.</text>
</comment>
<organism evidence="1 2">
    <name type="scientific">Paenibacillus radicis</name>
    <name type="common">ex Gao et al. 2016</name>
    <dbReference type="NCBI Taxonomy" id="1737354"/>
    <lineage>
        <taxon>Bacteria</taxon>
        <taxon>Bacillati</taxon>
        <taxon>Bacillota</taxon>
        <taxon>Bacilli</taxon>
        <taxon>Bacillales</taxon>
        <taxon>Paenibacillaceae</taxon>
        <taxon>Paenibacillus</taxon>
    </lineage>
</organism>